<feature type="transmembrane region" description="Helical" evidence="1">
    <location>
        <begin position="97"/>
        <end position="115"/>
    </location>
</feature>
<dbReference type="AlphaFoldDB" id="A0A5P3AVJ5"/>
<dbReference type="EMBL" id="CP043529">
    <property type="protein sequence ID" value="QEW37094.1"/>
    <property type="molecule type" value="Genomic_DNA"/>
</dbReference>
<dbReference type="Proteomes" id="UP000326091">
    <property type="component" value="Chromosome"/>
</dbReference>
<proteinExistence type="predicted"/>
<sequence length="205" mass="23880">MDVIEQRILEIRNKPTIPENAVQEILNQIGSIRKGQSENQKQDLEDIKGMIVASHRYFKERLKVLFPADAQQPEKAEPVSRYDRILSRITPFLQPKFFLFSAGCIVCLVSLALNIRFVERMQQLQDNDIKYRYLLMKGKAEGSDINLLEMNFSRERDNAFIQSLTDTVIDFEYRSRKQAEALERVRLLNEQAEQLKEEAGKFGKP</sequence>
<name>A0A5P3AVJ5_PHOVU</name>
<evidence type="ECO:0000313" key="2">
    <source>
        <dbReference type="EMBL" id="QEW37094.1"/>
    </source>
</evidence>
<keyword evidence="1" id="KW-0812">Transmembrane</keyword>
<gene>
    <name evidence="2" type="ORF">VIC01_02668</name>
</gene>
<evidence type="ECO:0000256" key="1">
    <source>
        <dbReference type="SAM" id="Phobius"/>
    </source>
</evidence>
<organism evidence="2 3">
    <name type="scientific">Phocaeicola vulgatus</name>
    <name type="common">Bacteroides vulgatus</name>
    <dbReference type="NCBI Taxonomy" id="821"/>
    <lineage>
        <taxon>Bacteria</taxon>
        <taxon>Pseudomonadati</taxon>
        <taxon>Bacteroidota</taxon>
        <taxon>Bacteroidia</taxon>
        <taxon>Bacteroidales</taxon>
        <taxon>Bacteroidaceae</taxon>
        <taxon>Phocaeicola</taxon>
    </lineage>
</organism>
<reference evidence="2 3" key="1">
    <citation type="submission" date="2019-09" db="EMBL/GenBank/DDBJ databases">
        <title>Commensal-derived Metabolites Govern Vibrio cholerae Pathogenesis in Host.</title>
        <authorList>
            <person name="Yoon S.S."/>
            <person name="Yoon M.Y."/>
        </authorList>
    </citation>
    <scope>NUCLEOTIDE SEQUENCE [LARGE SCALE GENOMIC DNA]</scope>
    <source>
        <strain evidence="2 3">VIC01</strain>
    </source>
</reference>
<keyword evidence="1" id="KW-1133">Transmembrane helix</keyword>
<protein>
    <submittedName>
        <fullName evidence="2">Uncharacterized protein</fullName>
    </submittedName>
</protein>
<evidence type="ECO:0000313" key="3">
    <source>
        <dbReference type="Proteomes" id="UP000326091"/>
    </source>
</evidence>
<keyword evidence="1" id="KW-0472">Membrane</keyword>
<accession>A0A5P3AVJ5</accession>